<evidence type="ECO:0000313" key="2">
    <source>
        <dbReference type="Proteomes" id="UP000271573"/>
    </source>
</evidence>
<protein>
    <submittedName>
        <fullName evidence="1">Uncharacterized protein</fullName>
    </submittedName>
</protein>
<proteinExistence type="predicted"/>
<sequence length="80" mass="8061">MEPLEVLTVGATPVGNSKLTPLGSVIGAQAPVAEVDGCDAAAEPVMGPPEPAWDPHADTVSPSATIAIAVRIRIPSPYCS</sequence>
<keyword evidence="2" id="KW-1185">Reference proteome</keyword>
<gene>
    <name evidence="1" type="ORF">Back2_08790</name>
</gene>
<name>A0A3G9IE00_9ACTN</name>
<reference evidence="1 2" key="1">
    <citation type="submission" date="2018-11" db="EMBL/GenBank/DDBJ databases">
        <title>Complete genome sequence of Nocardioides baekrokdamisoli strain KCTC 39748.</title>
        <authorList>
            <person name="Kang S.W."/>
            <person name="Lee K.C."/>
            <person name="Kim K.K."/>
            <person name="Kim J.S."/>
            <person name="Kim D.S."/>
            <person name="Ko S.H."/>
            <person name="Yang S.H."/>
            <person name="Shin Y.K."/>
            <person name="Lee J.S."/>
        </authorList>
    </citation>
    <scope>NUCLEOTIDE SEQUENCE [LARGE SCALE GENOMIC DNA]</scope>
    <source>
        <strain evidence="1 2">KCTC 39748</strain>
    </source>
</reference>
<dbReference type="KEGG" id="nbe:Back2_08790"/>
<accession>A0A3G9IE00</accession>
<evidence type="ECO:0000313" key="1">
    <source>
        <dbReference type="EMBL" id="BBH16592.1"/>
    </source>
</evidence>
<dbReference type="Proteomes" id="UP000271573">
    <property type="component" value="Chromosome"/>
</dbReference>
<dbReference type="EMBL" id="AP019307">
    <property type="protein sequence ID" value="BBH16592.1"/>
    <property type="molecule type" value="Genomic_DNA"/>
</dbReference>
<dbReference type="AlphaFoldDB" id="A0A3G9IE00"/>
<organism evidence="1 2">
    <name type="scientific">Nocardioides baekrokdamisoli</name>
    <dbReference type="NCBI Taxonomy" id="1804624"/>
    <lineage>
        <taxon>Bacteria</taxon>
        <taxon>Bacillati</taxon>
        <taxon>Actinomycetota</taxon>
        <taxon>Actinomycetes</taxon>
        <taxon>Propionibacteriales</taxon>
        <taxon>Nocardioidaceae</taxon>
        <taxon>Nocardioides</taxon>
    </lineage>
</organism>